<organism evidence="3 4">
    <name type="scientific">Candida albicans (strain WO-1)</name>
    <name type="common">Yeast</name>
    <dbReference type="NCBI Taxonomy" id="294748"/>
    <lineage>
        <taxon>Eukaryota</taxon>
        <taxon>Fungi</taxon>
        <taxon>Dikarya</taxon>
        <taxon>Ascomycota</taxon>
        <taxon>Saccharomycotina</taxon>
        <taxon>Pichiomycetes</taxon>
        <taxon>Debaryomycetaceae</taxon>
        <taxon>Candida/Lodderomyces clade</taxon>
        <taxon>Candida</taxon>
    </lineage>
</organism>
<dbReference type="AlphaFoldDB" id="C4YG93"/>
<dbReference type="Pfam" id="PF01255">
    <property type="entry name" value="Prenyltransf"/>
    <property type="match status" value="1"/>
</dbReference>
<dbReference type="EMBL" id="CH672346">
    <property type="protein sequence ID" value="EEQ42017.1"/>
    <property type="molecule type" value="Genomic_DNA"/>
</dbReference>
<dbReference type="GO" id="GO:1904423">
    <property type="term" value="C:dehydrodolichyl diphosphate synthase complex"/>
    <property type="evidence" value="ECO:0007669"/>
    <property type="project" value="TreeGrafter"/>
</dbReference>
<dbReference type="Proteomes" id="UP000001429">
    <property type="component" value="Chromosome 1"/>
</dbReference>
<dbReference type="PROSITE" id="PS01066">
    <property type="entry name" value="UPP_SYNTHASE"/>
    <property type="match status" value="1"/>
</dbReference>
<dbReference type="Gene3D" id="3.40.1180.10">
    <property type="entry name" value="Decaprenyl diphosphate synthase-like"/>
    <property type="match status" value="1"/>
</dbReference>
<keyword evidence="4" id="KW-1185">Reference proteome</keyword>
<dbReference type="OrthoDB" id="4173905at2759"/>
<evidence type="ECO:0000256" key="2">
    <source>
        <dbReference type="RuleBase" id="RU363018"/>
    </source>
</evidence>
<gene>
    <name evidence="3" type="ORF">CAWG_00214</name>
</gene>
<evidence type="ECO:0000313" key="3">
    <source>
        <dbReference type="EMBL" id="EEQ42017.1"/>
    </source>
</evidence>
<protein>
    <recommendedName>
        <fullName evidence="2">Alkyl transferase</fullName>
        <ecNumber evidence="2">2.5.1.-</ecNumber>
    </recommendedName>
</protein>
<evidence type="ECO:0000313" key="4">
    <source>
        <dbReference type="Proteomes" id="UP000001429"/>
    </source>
</evidence>
<keyword evidence="1 2" id="KW-0808">Transferase</keyword>
<dbReference type="PaxDb" id="5476-C4YG93"/>
<dbReference type="OMA" id="WTDEFPC"/>
<dbReference type="PANTHER" id="PTHR10291:SF2">
    <property type="entry name" value="DEHYDRODOLICHYL DIPHOSPHATE SYNTHASE COMPLEX SUBUNIT SRT1"/>
    <property type="match status" value="1"/>
</dbReference>
<dbReference type="HOGENOM" id="CLU_038505_4_0_1"/>
<dbReference type="VEuPathDB" id="FungiDB:CAWG_00214"/>
<dbReference type="GO" id="GO:0016094">
    <property type="term" value="P:polyprenol biosynthetic process"/>
    <property type="evidence" value="ECO:0007669"/>
    <property type="project" value="TreeGrafter"/>
</dbReference>
<dbReference type="CDD" id="cd00475">
    <property type="entry name" value="Cis_IPPS"/>
    <property type="match status" value="1"/>
</dbReference>
<dbReference type="NCBIfam" id="TIGR00055">
    <property type="entry name" value="uppS"/>
    <property type="match status" value="1"/>
</dbReference>
<dbReference type="InterPro" id="IPR018520">
    <property type="entry name" value="UPP_synth-like_CS"/>
</dbReference>
<proteinExistence type="inferred from homology"/>
<reference evidence="3 4" key="1">
    <citation type="journal article" date="2009" name="Nature">
        <title>Evolution of pathogenicity and sexual reproduction in eight Candida genomes.</title>
        <authorList>
            <person name="Butler G."/>
            <person name="Rasmussen M.D."/>
            <person name="Lin M.F."/>
            <person name="Santos M.A."/>
            <person name="Sakthikumar S."/>
            <person name="Munro C.A."/>
            <person name="Rheinbay E."/>
            <person name="Grabherr M."/>
            <person name="Forche A."/>
            <person name="Reedy J.L."/>
            <person name="Agrafioti I."/>
            <person name="Arnaud M.B."/>
            <person name="Bates S."/>
            <person name="Brown A.J."/>
            <person name="Brunke S."/>
            <person name="Costanzo M.C."/>
            <person name="Fitzpatrick D.A."/>
            <person name="de Groot P.W."/>
            <person name="Harris D."/>
            <person name="Hoyer L.L."/>
            <person name="Hube B."/>
            <person name="Klis F.M."/>
            <person name="Kodira C."/>
            <person name="Lennard N."/>
            <person name="Logue M.E."/>
            <person name="Martin R."/>
            <person name="Neiman A.M."/>
            <person name="Nikolaou E."/>
            <person name="Quail M.A."/>
            <person name="Quinn J."/>
            <person name="Santos M.C."/>
            <person name="Schmitzberger F.F."/>
            <person name="Sherlock G."/>
            <person name="Shah P."/>
            <person name="Silverstein K.A."/>
            <person name="Skrzypek M.S."/>
            <person name="Soll D."/>
            <person name="Staggs R."/>
            <person name="Stansfield I."/>
            <person name="Stumpf M.P."/>
            <person name="Sudbery P.E."/>
            <person name="Srikantha T."/>
            <person name="Zeng Q."/>
            <person name="Berman J."/>
            <person name="Berriman M."/>
            <person name="Heitman J."/>
            <person name="Gow N.A."/>
            <person name="Lorenz M.C."/>
            <person name="Birren B.W."/>
            <person name="Kellis M."/>
            <person name="Cuomo C.A."/>
        </authorList>
    </citation>
    <scope>NUCLEOTIDE SEQUENCE [LARGE SCALE GENOMIC DNA]</scope>
    <source>
        <strain evidence="3 4">WO-1</strain>
    </source>
</reference>
<dbReference type="InterPro" id="IPR036424">
    <property type="entry name" value="UPP_synth-like_sf"/>
</dbReference>
<dbReference type="InterPro" id="IPR001441">
    <property type="entry name" value="UPP_synth-like"/>
</dbReference>
<dbReference type="GO" id="GO:0005783">
    <property type="term" value="C:endoplasmic reticulum"/>
    <property type="evidence" value="ECO:0007669"/>
    <property type="project" value="TreeGrafter"/>
</dbReference>
<dbReference type="GO" id="GO:0005811">
    <property type="term" value="C:lipid droplet"/>
    <property type="evidence" value="ECO:0007669"/>
    <property type="project" value="TreeGrafter"/>
</dbReference>
<name>C4YG93_CANAW</name>
<dbReference type="SUPFAM" id="SSF64005">
    <property type="entry name" value="Undecaprenyl diphosphate synthase"/>
    <property type="match status" value="1"/>
</dbReference>
<evidence type="ECO:0000256" key="1">
    <source>
        <dbReference type="ARBA" id="ARBA00022679"/>
    </source>
</evidence>
<comment type="similarity">
    <text evidence="2">Belongs to the UPP synthase family.</text>
</comment>
<dbReference type="GO" id="GO:0016020">
    <property type="term" value="C:membrane"/>
    <property type="evidence" value="ECO:0007669"/>
    <property type="project" value="TreeGrafter"/>
</dbReference>
<dbReference type="EC" id="2.5.1.-" evidence="2"/>
<dbReference type="PANTHER" id="PTHR10291">
    <property type="entry name" value="DEHYDRODOLICHYL DIPHOSPHATE SYNTHASE FAMILY MEMBER"/>
    <property type="match status" value="1"/>
</dbReference>
<accession>C4YG93</accession>
<sequence length="191" mass="22153">MSEHEDSYARYNKVRIRIIGNRSFIPEDILKDLENVEETTKDFGSKKTLNVCFPYTARDEITYAIKTIASKRVSGELNDRNKITTKTIEKNFYFGDDVPPLDILIRTSGHTRLSDFLLWQCTTECTIEFPDVLWPDFGFISIMSILFKWSYYRTIQIEEEAIRGKEPRVQEVIPPVLLKELPNPPPATSVI</sequence>
<dbReference type="GO" id="GO:0045547">
    <property type="term" value="F:ditrans,polycis-polyprenyl diphosphate synthase [(2E,6E)-farnesyl diphosphate specific] activity"/>
    <property type="evidence" value="ECO:0007669"/>
    <property type="project" value="TreeGrafter"/>
</dbReference>